<sequence length="143" mass="15757">MISHRRWLPAAVALALLAACSSAPTDGMSKDELVDAYVQAMQDGDRVRLVELNNPRLDRHEEIDTKLAAIGDREWSGTRVTWLENPITGQFDVARIEATDSRGKPVTDQVSISDVDGSWVVNLGERTPRPDDPPTASIDRSHP</sequence>
<evidence type="ECO:0000256" key="1">
    <source>
        <dbReference type="SAM" id="MobiDB-lite"/>
    </source>
</evidence>
<evidence type="ECO:0000313" key="4">
    <source>
        <dbReference type="Proteomes" id="UP000598146"/>
    </source>
</evidence>
<dbReference type="PROSITE" id="PS51257">
    <property type="entry name" value="PROKAR_LIPOPROTEIN"/>
    <property type="match status" value="1"/>
</dbReference>
<feature type="chain" id="PRO_5039322756" description="Lipoprotein" evidence="2">
    <location>
        <begin position="24"/>
        <end position="143"/>
    </location>
</feature>
<name>A0A931G250_9ACTN</name>
<accession>A0A931G250</accession>
<proteinExistence type="predicted"/>
<dbReference type="RefSeq" id="WP_196417598.1">
    <property type="nucleotide sequence ID" value="NZ_JADQTO010000017.1"/>
</dbReference>
<evidence type="ECO:0000256" key="2">
    <source>
        <dbReference type="SAM" id="SignalP"/>
    </source>
</evidence>
<dbReference type="AlphaFoldDB" id="A0A931G250"/>
<organism evidence="3 4">
    <name type="scientific">Actinoplanes aureus</name>
    <dbReference type="NCBI Taxonomy" id="2792083"/>
    <lineage>
        <taxon>Bacteria</taxon>
        <taxon>Bacillati</taxon>
        <taxon>Actinomycetota</taxon>
        <taxon>Actinomycetes</taxon>
        <taxon>Micromonosporales</taxon>
        <taxon>Micromonosporaceae</taxon>
        <taxon>Actinoplanes</taxon>
    </lineage>
</organism>
<gene>
    <name evidence="3" type="ORF">I4J89_30635</name>
</gene>
<dbReference type="EMBL" id="JADQTO010000017">
    <property type="protein sequence ID" value="MBG0565816.1"/>
    <property type="molecule type" value="Genomic_DNA"/>
</dbReference>
<feature type="region of interest" description="Disordered" evidence="1">
    <location>
        <begin position="122"/>
        <end position="143"/>
    </location>
</feature>
<keyword evidence="4" id="KW-1185">Reference proteome</keyword>
<reference evidence="3" key="1">
    <citation type="submission" date="2020-11" db="EMBL/GenBank/DDBJ databases">
        <title>Isolation and identification of active actinomycetes.</title>
        <authorList>
            <person name="Sun X."/>
        </authorList>
    </citation>
    <scope>NUCLEOTIDE SEQUENCE</scope>
    <source>
        <strain evidence="3">NEAU-A11</strain>
    </source>
</reference>
<comment type="caution">
    <text evidence="3">The sequence shown here is derived from an EMBL/GenBank/DDBJ whole genome shotgun (WGS) entry which is preliminary data.</text>
</comment>
<protein>
    <recommendedName>
        <fullName evidence="5">Lipoprotein</fullName>
    </recommendedName>
</protein>
<feature type="signal peptide" evidence="2">
    <location>
        <begin position="1"/>
        <end position="23"/>
    </location>
</feature>
<evidence type="ECO:0000313" key="3">
    <source>
        <dbReference type="EMBL" id="MBG0565816.1"/>
    </source>
</evidence>
<keyword evidence="2" id="KW-0732">Signal</keyword>
<evidence type="ECO:0008006" key="5">
    <source>
        <dbReference type="Google" id="ProtNLM"/>
    </source>
</evidence>
<dbReference type="Proteomes" id="UP000598146">
    <property type="component" value="Unassembled WGS sequence"/>
</dbReference>